<dbReference type="CDD" id="cd00229">
    <property type="entry name" value="SGNH_hydrolase"/>
    <property type="match status" value="1"/>
</dbReference>
<dbReference type="Proteomes" id="UP000280696">
    <property type="component" value="Unassembled WGS sequence"/>
</dbReference>
<reference evidence="3 4" key="1">
    <citation type="submission" date="2018-09" db="EMBL/GenBank/DDBJ databases">
        <title>Murine metabolic-syndrome-specific gut microbial biobank.</title>
        <authorList>
            <person name="Liu C."/>
        </authorList>
    </citation>
    <scope>NUCLEOTIDE SEQUENCE [LARGE SCALE GENOMIC DNA]</scope>
    <source>
        <strain evidence="3 4">0.1xD8-82</strain>
    </source>
</reference>
<name>A0A3A9ASD7_9FIRM</name>
<dbReference type="EMBL" id="RAYQ01000001">
    <property type="protein sequence ID" value="RKI94109.1"/>
    <property type="molecule type" value="Genomic_DNA"/>
</dbReference>
<proteinExistence type="predicted"/>
<keyword evidence="2" id="KW-0472">Membrane</keyword>
<feature type="region of interest" description="Disordered" evidence="1">
    <location>
        <begin position="1"/>
        <end position="37"/>
    </location>
</feature>
<evidence type="ECO:0000256" key="1">
    <source>
        <dbReference type="SAM" id="MobiDB-lite"/>
    </source>
</evidence>
<comment type="caution">
    <text evidence="3">The sequence shown here is derived from an EMBL/GenBank/DDBJ whole genome shotgun (WGS) entry which is preliminary data.</text>
</comment>
<gene>
    <name evidence="3" type="ORF">D7V94_00565</name>
</gene>
<protein>
    <submittedName>
        <fullName evidence="3">SGNH/GDSL hydrolase family protein</fullName>
    </submittedName>
</protein>
<keyword evidence="4" id="KW-1185">Reference proteome</keyword>
<dbReference type="OrthoDB" id="2062827at2"/>
<feature type="compositionally biased region" description="Basic and acidic residues" evidence="1">
    <location>
        <begin position="1"/>
        <end position="15"/>
    </location>
</feature>
<dbReference type="Gene3D" id="3.40.50.1110">
    <property type="entry name" value="SGNH hydrolase"/>
    <property type="match status" value="1"/>
</dbReference>
<evidence type="ECO:0000313" key="3">
    <source>
        <dbReference type="EMBL" id="RKI94109.1"/>
    </source>
</evidence>
<evidence type="ECO:0000256" key="2">
    <source>
        <dbReference type="SAM" id="Phobius"/>
    </source>
</evidence>
<sequence>MKTDKNKTENPDETKISAGQTFEGPQFVTDDLDNSDGQEDIEYMNSEEDIEFLDDFDPPKHRTFLKKSNLHINMHILLVTVILLIAVISVYRLNKWNKGTSLDDDTTDVDPSQFDVETLDMLIPMDASLLEGREDDGVTTILCLGNNPFTDDREDTGLASQIAAKTNATVYDCAFPDSSAACKYPVYNPEYTRDHFNLYYVVECFRNNEFTAISSIANDDPDPRYADTVEVMKTVDMDKVDVIVIMYDSTDYNNGTVTDNPDNPYDVTAYTGGLRTTIDNIKNTWPYIRVLVMSHTYAQYMDDNGNLYNGTLKDIGNGTLHHYLLMEANAAMDCGVSFIDNYFGTINEDNCEEYMSNYMHYNNAGREKLAERVADVINNHMGIVNSSTGK</sequence>
<dbReference type="SUPFAM" id="SSF52266">
    <property type="entry name" value="SGNH hydrolase"/>
    <property type="match status" value="1"/>
</dbReference>
<dbReference type="InterPro" id="IPR036514">
    <property type="entry name" value="SGNH_hydro_sf"/>
</dbReference>
<keyword evidence="3" id="KW-0378">Hydrolase</keyword>
<keyword evidence="2" id="KW-1133">Transmembrane helix</keyword>
<dbReference type="RefSeq" id="WP_120465794.1">
    <property type="nucleotide sequence ID" value="NZ_RAYQ01000001.1"/>
</dbReference>
<dbReference type="AlphaFoldDB" id="A0A3A9ASD7"/>
<evidence type="ECO:0000313" key="4">
    <source>
        <dbReference type="Proteomes" id="UP000280696"/>
    </source>
</evidence>
<accession>A0A3A9ASD7</accession>
<dbReference type="GO" id="GO:0016787">
    <property type="term" value="F:hydrolase activity"/>
    <property type="evidence" value="ECO:0007669"/>
    <property type="project" value="UniProtKB-KW"/>
</dbReference>
<feature type="transmembrane region" description="Helical" evidence="2">
    <location>
        <begin position="70"/>
        <end position="91"/>
    </location>
</feature>
<organism evidence="3 4">
    <name type="scientific">Parablautia intestinalis</name>
    <dbReference type="NCBI Taxonomy" id="2320100"/>
    <lineage>
        <taxon>Bacteria</taxon>
        <taxon>Bacillati</taxon>
        <taxon>Bacillota</taxon>
        <taxon>Clostridia</taxon>
        <taxon>Lachnospirales</taxon>
        <taxon>Lachnospiraceae</taxon>
        <taxon>Parablautia</taxon>
    </lineage>
</organism>
<keyword evidence="2" id="KW-0812">Transmembrane</keyword>